<reference evidence="1 2" key="1">
    <citation type="submission" date="2015-05" db="EMBL/GenBank/DDBJ databases">
        <title>Whole genome sequence of Bacillus thuringiensis serovar tolworthi Pasteur Institute Standard strain.</title>
        <authorList>
            <person name="Kanda K."/>
            <person name="Nakashima K."/>
            <person name="Nagano Y."/>
        </authorList>
    </citation>
    <scope>NUCLEOTIDE SEQUENCE [LARGE SCALE GENOMIC DNA]</scope>
    <source>
        <strain evidence="1 2">Pasteur Institute Standard strain</strain>
        <plasmid evidence="2">pKK4 DNA</plasmid>
    </source>
</reference>
<organism evidence="1 2">
    <name type="scientific">Bacillus thuringiensis subsp. tolworthi</name>
    <dbReference type="NCBI Taxonomy" id="1442"/>
    <lineage>
        <taxon>Bacteria</taxon>
        <taxon>Bacillati</taxon>
        <taxon>Bacillota</taxon>
        <taxon>Bacilli</taxon>
        <taxon>Bacillales</taxon>
        <taxon>Bacillaceae</taxon>
        <taxon>Bacillus</taxon>
        <taxon>Bacillus cereus group</taxon>
    </lineage>
</organism>
<proteinExistence type="predicted"/>
<dbReference type="EMBL" id="AP014868">
    <property type="protein sequence ID" value="BAR87812.1"/>
    <property type="molecule type" value="Genomic_DNA"/>
</dbReference>
<keyword evidence="1" id="KW-0614">Plasmid</keyword>
<evidence type="ECO:0000313" key="2">
    <source>
        <dbReference type="Proteomes" id="UP000055316"/>
    </source>
</evidence>
<evidence type="ECO:0000313" key="1">
    <source>
        <dbReference type="EMBL" id="BAR87812.1"/>
    </source>
</evidence>
<gene>
    <name evidence="1" type="ORF">KNN_07079</name>
</gene>
<dbReference type="CDD" id="cd11614">
    <property type="entry name" value="SAF_CpaB_FlgA_like"/>
    <property type="match status" value="1"/>
</dbReference>
<accession>A0A9W4A2J5</accession>
<dbReference type="AlphaFoldDB" id="A0A9W4A2J5"/>
<dbReference type="Proteomes" id="UP000055316">
    <property type="component" value="Plasmid pKK4"/>
</dbReference>
<protein>
    <submittedName>
        <fullName evidence="1">Flp pilus assembly protein CpaB</fullName>
    </submittedName>
</protein>
<sequence length="264" mass="29178">MVKKLPKKTVSVLIAVGLVATIAGYENYKINSAINPTKVYYSKVDIPPRTKITKDMLQERVIPGDAIAPNAITNVKDLEGKYTVNGFGVSKNSLLYKDKVVPKDELPDAAILNLKKSEVAFPLLVDIETSSGNSIIPDSYVDLYFKGKVKNESDHTEKPIFGRVAKHVRVTSVKDSNATNVFDPKSVEVDGSYKDNLNNEAKNRPLAKIYTFAVSDEENQLLNKGALIGEIIPVASGESYNANVERTNDDLITKWIQDQSYKLK</sequence>
<geneLocation type="plasmid" evidence="2">
    <name>pKK4 DNA</name>
</geneLocation>
<name>A0A9W4A2J5_BACTO</name>